<dbReference type="SUPFAM" id="SSF53098">
    <property type="entry name" value="Ribonuclease H-like"/>
    <property type="match status" value="1"/>
</dbReference>
<dbReference type="GO" id="GO:0003676">
    <property type="term" value="F:nucleic acid binding"/>
    <property type="evidence" value="ECO:0007669"/>
    <property type="project" value="InterPro"/>
</dbReference>
<feature type="non-terminal residue" evidence="1">
    <location>
        <position position="77"/>
    </location>
</feature>
<sequence length="77" mass="9067">MLNIINKFNRERRAMLQLRQFRSNDLIDMLADLFIEHGSPEYIRFDKGPEFVANAMRGWLGGWRVPHSALLRGILPR</sequence>
<accession>A0A939KQL7</accession>
<reference evidence="1" key="1">
    <citation type="submission" date="2021-03" db="EMBL/GenBank/DDBJ databases">
        <title>The complete genome sequence of Acetobacter sp. TBRC 12339.</title>
        <authorList>
            <person name="Charoenyingcharoen P."/>
            <person name="Yukphan P."/>
        </authorList>
    </citation>
    <scope>NUCLEOTIDE SEQUENCE</scope>
    <source>
        <strain evidence="1">TBRC 12339</strain>
    </source>
</reference>
<organism evidence="1 2">
    <name type="scientific">Acetobacter garciniae</name>
    <dbReference type="NCBI Taxonomy" id="2817435"/>
    <lineage>
        <taxon>Bacteria</taxon>
        <taxon>Pseudomonadati</taxon>
        <taxon>Pseudomonadota</taxon>
        <taxon>Alphaproteobacteria</taxon>
        <taxon>Acetobacterales</taxon>
        <taxon>Acetobacteraceae</taxon>
        <taxon>Acetobacter</taxon>
    </lineage>
</organism>
<dbReference type="Proteomes" id="UP000664073">
    <property type="component" value="Unassembled WGS sequence"/>
</dbReference>
<gene>
    <name evidence="1" type="ORF">J2D77_10515</name>
</gene>
<name>A0A939KQL7_9PROT</name>
<protein>
    <recommendedName>
        <fullName evidence="3">Integrase catalytic domain-containing protein</fullName>
    </recommendedName>
</protein>
<evidence type="ECO:0008006" key="3">
    <source>
        <dbReference type="Google" id="ProtNLM"/>
    </source>
</evidence>
<evidence type="ECO:0000313" key="1">
    <source>
        <dbReference type="EMBL" id="MBO1325584.1"/>
    </source>
</evidence>
<proteinExistence type="predicted"/>
<evidence type="ECO:0000313" key="2">
    <source>
        <dbReference type="Proteomes" id="UP000664073"/>
    </source>
</evidence>
<dbReference type="EMBL" id="JAFVMH010000004">
    <property type="protein sequence ID" value="MBO1325584.1"/>
    <property type="molecule type" value="Genomic_DNA"/>
</dbReference>
<dbReference type="AlphaFoldDB" id="A0A939KQL7"/>
<comment type="caution">
    <text evidence="1">The sequence shown here is derived from an EMBL/GenBank/DDBJ whole genome shotgun (WGS) entry which is preliminary data.</text>
</comment>
<dbReference type="Gene3D" id="3.30.420.10">
    <property type="entry name" value="Ribonuclease H-like superfamily/Ribonuclease H"/>
    <property type="match status" value="1"/>
</dbReference>
<keyword evidence="2" id="KW-1185">Reference proteome</keyword>
<dbReference type="InterPro" id="IPR012337">
    <property type="entry name" value="RNaseH-like_sf"/>
</dbReference>
<dbReference type="InterPro" id="IPR036397">
    <property type="entry name" value="RNaseH_sf"/>
</dbReference>